<reference evidence="1" key="1">
    <citation type="submission" date="2020-08" db="EMBL/GenBank/DDBJ databases">
        <title>Genome sequencing and assembly of the red palm weevil Rhynchophorus ferrugineus.</title>
        <authorList>
            <person name="Dias G.B."/>
            <person name="Bergman C.M."/>
            <person name="Manee M."/>
        </authorList>
    </citation>
    <scope>NUCLEOTIDE SEQUENCE</scope>
    <source>
        <strain evidence="1">AA-2017</strain>
        <tissue evidence="1">Whole larva</tissue>
    </source>
</reference>
<feature type="non-terminal residue" evidence="1">
    <location>
        <position position="128"/>
    </location>
</feature>
<gene>
    <name evidence="1" type="ORF">GWI33_013084</name>
</gene>
<name>A0A834MAB1_RHYFE</name>
<comment type="caution">
    <text evidence="1">The sequence shown here is derived from an EMBL/GenBank/DDBJ whole genome shotgun (WGS) entry which is preliminary data.</text>
</comment>
<dbReference type="AlphaFoldDB" id="A0A834MAB1"/>
<accession>A0A834MAB1</accession>
<evidence type="ECO:0000313" key="2">
    <source>
        <dbReference type="Proteomes" id="UP000625711"/>
    </source>
</evidence>
<dbReference type="OrthoDB" id="192253at2759"/>
<sequence length="128" mass="14332">PPSFENPTYTSATSRKTWNNHDESIEFNNIQFYPASTIDRKTECSSQPGTCFYDHPPSTGSYRASSEVDALSMYSISRKPPLSTVLDPVYDEIPSSGEYSIPRKSPPVPLEKNDNFCLYVNTCGSTKF</sequence>
<protein>
    <submittedName>
        <fullName evidence="1">Uncharacterized protein</fullName>
    </submittedName>
</protein>
<proteinExistence type="predicted"/>
<dbReference type="EMBL" id="JAACXV010012979">
    <property type="protein sequence ID" value="KAF7274246.1"/>
    <property type="molecule type" value="Genomic_DNA"/>
</dbReference>
<keyword evidence="2" id="KW-1185">Reference proteome</keyword>
<dbReference type="Proteomes" id="UP000625711">
    <property type="component" value="Unassembled WGS sequence"/>
</dbReference>
<evidence type="ECO:0000313" key="1">
    <source>
        <dbReference type="EMBL" id="KAF7274246.1"/>
    </source>
</evidence>
<organism evidence="1 2">
    <name type="scientific">Rhynchophorus ferrugineus</name>
    <name type="common">Red palm weevil</name>
    <name type="synonym">Curculio ferrugineus</name>
    <dbReference type="NCBI Taxonomy" id="354439"/>
    <lineage>
        <taxon>Eukaryota</taxon>
        <taxon>Metazoa</taxon>
        <taxon>Ecdysozoa</taxon>
        <taxon>Arthropoda</taxon>
        <taxon>Hexapoda</taxon>
        <taxon>Insecta</taxon>
        <taxon>Pterygota</taxon>
        <taxon>Neoptera</taxon>
        <taxon>Endopterygota</taxon>
        <taxon>Coleoptera</taxon>
        <taxon>Polyphaga</taxon>
        <taxon>Cucujiformia</taxon>
        <taxon>Curculionidae</taxon>
        <taxon>Dryophthorinae</taxon>
        <taxon>Rhynchophorus</taxon>
    </lineage>
</organism>